<evidence type="ECO:0000256" key="13">
    <source>
        <dbReference type="ARBA" id="ARBA00048336"/>
    </source>
</evidence>
<dbReference type="GO" id="GO:0003723">
    <property type="term" value="F:RNA binding"/>
    <property type="evidence" value="ECO:0007669"/>
    <property type="project" value="UniProtKB-KW"/>
</dbReference>
<name>A0A1S3ZWE3_TOBAC</name>
<comment type="catalytic activity">
    <reaction evidence="13 15">
        <text>O-phospho-L-threonyl-[protein] + H2O = L-threonyl-[protein] + phosphate</text>
        <dbReference type="Rhea" id="RHEA:47004"/>
        <dbReference type="Rhea" id="RHEA-COMP:11060"/>
        <dbReference type="Rhea" id="RHEA-COMP:11605"/>
        <dbReference type="ChEBI" id="CHEBI:15377"/>
        <dbReference type="ChEBI" id="CHEBI:30013"/>
        <dbReference type="ChEBI" id="CHEBI:43474"/>
        <dbReference type="ChEBI" id="CHEBI:61977"/>
        <dbReference type="EC" id="3.1.3.16"/>
    </reaction>
</comment>
<organism evidence="19">
    <name type="scientific">Nicotiana tabacum</name>
    <name type="common">Common tobacco</name>
    <dbReference type="NCBI Taxonomy" id="4097"/>
    <lineage>
        <taxon>Eukaryota</taxon>
        <taxon>Viridiplantae</taxon>
        <taxon>Streptophyta</taxon>
        <taxon>Embryophyta</taxon>
        <taxon>Tracheophyta</taxon>
        <taxon>Spermatophyta</taxon>
        <taxon>Magnoliopsida</taxon>
        <taxon>eudicotyledons</taxon>
        <taxon>Gunneridae</taxon>
        <taxon>Pentapetalae</taxon>
        <taxon>asterids</taxon>
        <taxon>lamiids</taxon>
        <taxon>Solanales</taxon>
        <taxon>Solanaceae</taxon>
        <taxon>Nicotianoideae</taxon>
        <taxon>Nicotianeae</taxon>
        <taxon>Nicotiana</taxon>
    </lineage>
</organism>
<dbReference type="OMA" id="NAHDATI"/>
<dbReference type="SUPFAM" id="SSF52113">
    <property type="entry name" value="BRCT domain"/>
    <property type="match status" value="1"/>
</dbReference>
<protein>
    <recommendedName>
        <fullName evidence="15">RNA polymerase II C-terminal domain phosphatase-like</fullName>
        <ecNumber evidence="15">3.1.3.16</ecNumber>
    </recommendedName>
</protein>
<feature type="domain" description="FCP1 homology" evidence="18">
    <location>
        <begin position="162"/>
        <end position="333"/>
    </location>
</feature>
<comment type="subunit">
    <text evidence="14">Interacts with RAP74.</text>
</comment>
<comment type="subcellular location">
    <subcellularLocation>
        <location evidence="4 15">Nucleus</location>
    </subcellularLocation>
</comment>
<dbReference type="Gene3D" id="3.40.50.1000">
    <property type="entry name" value="HAD superfamily/HAD-like"/>
    <property type="match status" value="1"/>
</dbReference>
<keyword evidence="8" id="KW-0694">RNA-binding</keyword>
<dbReference type="InterPro" id="IPR036412">
    <property type="entry name" value="HAD-like_sf"/>
</dbReference>
<feature type="compositionally biased region" description="Acidic residues" evidence="16">
    <location>
        <begin position="39"/>
        <end position="69"/>
    </location>
</feature>
<keyword evidence="5" id="KW-0678">Repressor</keyword>
<proteinExistence type="predicted"/>
<evidence type="ECO:0000256" key="4">
    <source>
        <dbReference type="ARBA" id="ARBA00004123"/>
    </source>
</evidence>
<dbReference type="InterPro" id="IPR023214">
    <property type="entry name" value="HAD_sf"/>
</dbReference>
<reference evidence="19" key="1">
    <citation type="submission" date="2025-08" db="UniProtKB">
        <authorList>
            <consortium name="RefSeq"/>
        </authorList>
    </citation>
    <scope>IDENTIFICATION</scope>
</reference>
<evidence type="ECO:0000259" key="18">
    <source>
        <dbReference type="PROSITE" id="PS50969"/>
    </source>
</evidence>
<comment type="function">
    <text evidence="15">This promotes the activity of RNA polymerase II.</text>
</comment>
<dbReference type="CDD" id="cd07521">
    <property type="entry name" value="HAD_FCP1-like"/>
    <property type="match status" value="1"/>
</dbReference>
<evidence type="ECO:0000256" key="3">
    <source>
        <dbReference type="ARBA" id="ARBA00001946"/>
    </source>
</evidence>
<evidence type="ECO:0000256" key="5">
    <source>
        <dbReference type="ARBA" id="ARBA00022491"/>
    </source>
</evidence>
<comment type="cofactor">
    <cofactor evidence="1">
        <name>Mn(2+)</name>
        <dbReference type="ChEBI" id="CHEBI:29035"/>
    </cofactor>
</comment>
<dbReference type="OrthoDB" id="1289608at2759"/>
<dbReference type="InterPro" id="IPR036420">
    <property type="entry name" value="BRCT_dom_sf"/>
</dbReference>
<evidence type="ECO:0000256" key="11">
    <source>
        <dbReference type="ARBA" id="ARBA00023242"/>
    </source>
</evidence>
<dbReference type="PROSITE" id="PS50969">
    <property type="entry name" value="FCP1"/>
    <property type="match status" value="1"/>
</dbReference>
<dbReference type="STRING" id="4097.A0A1S3ZWE3"/>
<dbReference type="Pfam" id="PF00533">
    <property type="entry name" value="BRCT"/>
    <property type="match status" value="1"/>
</dbReference>
<dbReference type="PANTHER" id="PTHR23081:SF36">
    <property type="entry name" value="RNA POLYMERASE II SUBUNIT A C-TERMINAL DOMAIN PHOSPHATASE"/>
    <property type="match status" value="1"/>
</dbReference>
<dbReference type="RefSeq" id="XP_016468745.1">
    <property type="nucleotide sequence ID" value="XM_016613259.1"/>
</dbReference>
<dbReference type="GO" id="GO:0046872">
    <property type="term" value="F:metal ion binding"/>
    <property type="evidence" value="ECO:0007669"/>
    <property type="project" value="UniProtKB-KW"/>
</dbReference>
<dbReference type="SUPFAM" id="SSF56784">
    <property type="entry name" value="HAD-like"/>
    <property type="match status" value="1"/>
</dbReference>
<keyword evidence="10" id="KW-0804">Transcription</keyword>
<evidence type="ECO:0000256" key="16">
    <source>
        <dbReference type="SAM" id="MobiDB-lite"/>
    </source>
</evidence>
<keyword evidence="11 15" id="KW-0539">Nucleus</keyword>
<dbReference type="KEGG" id="nta:107791237"/>
<evidence type="ECO:0000256" key="10">
    <source>
        <dbReference type="ARBA" id="ARBA00023163"/>
    </source>
</evidence>
<feature type="domain" description="BRCT" evidence="17">
    <location>
        <begin position="379"/>
        <end position="471"/>
    </location>
</feature>
<sequence>MSLTADSPVHSSSSDDFAAFLDAELDSASDVSPDQHEVENEEAEGEEEVEDEEGQDEDGGDGDDLDDGASDSSRIKKRKAEVLEDAVYPQSSASRGEPAETSGASLALDICSHPGVMGGMCIRCGQKVENESGVAFGYIHKNLRLADDEIARLRDKDLKNLLRHKKLYLVLDLDHTLLNSARLADISAEELYLKDQREVLPDALRSNLFKLDWIHMMTKLRPFVHTFLKEASSLFEMYIYTMGERPYALEMASLLDPGGIYFHSRVIAQGDCTQRHQKGLDVVVGQESAVLILDDTEAVWGKHKENLILMERYHFFTSSCRQFGLKCKSLSATKSDENEAEGALASVLKVLQQIHSLFFDPERRDNIMERDVRQVLKQVRKEILKGCKIVFTRVFPTQFQAENHHLWKLAEQLGATCSTEVDQSVTHVVSMDAGTDKSRWAVKEKKFLVHPRWIEAANYLWRKPLEENFLVSS</sequence>
<keyword evidence="6" id="KW-0479">Metal-binding</keyword>
<dbReference type="PANTHER" id="PTHR23081">
    <property type="entry name" value="RNA POLYMERASE II CTD PHOSPHATASE"/>
    <property type="match status" value="1"/>
</dbReference>
<accession>A0A1S3ZWE3</accession>
<dbReference type="FunFam" id="3.40.50.10190:FF:000014">
    <property type="entry name" value="RNA polymerase II C-terminal domain phosphatase-like 3"/>
    <property type="match status" value="1"/>
</dbReference>
<evidence type="ECO:0000256" key="8">
    <source>
        <dbReference type="ARBA" id="ARBA00022884"/>
    </source>
</evidence>
<evidence type="ECO:0000256" key="6">
    <source>
        <dbReference type="ARBA" id="ARBA00022723"/>
    </source>
</evidence>
<dbReference type="InterPro" id="IPR011947">
    <property type="entry name" value="FCP1_euk"/>
</dbReference>
<evidence type="ECO:0000256" key="7">
    <source>
        <dbReference type="ARBA" id="ARBA00022801"/>
    </source>
</evidence>
<dbReference type="CDD" id="cd17729">
    <property type="entry name" value="BRCT_CTDP1"/>
    <property type="match status" value="1"/>
</dbReference>
<feature type="region of interest" description="Disordered" evidence="16">
    <location>
        <begin position="1"/>
        <end position="75"/>
    </location>
</feature>
<keyword evidence="7 15" id="KW-0378">Hydrolase</keyword>
<dbReference type="PaxDb" id="4097-A0A1S3ZWE3"/>
<dbReference type="GO" id="GO:0009651">
    <property type="term" value="P:response to salt stress"/>
    <property type="evidence" value="ECO:0007669"/>
    <property type="project" value="UniProtKB-ARBA"/>
</dbReference>
<dbReference type="Pfam" id="PF03031">
    <property type="entry name" value="NIF"/>
    <property type="match status" value="1"/>
</dbReference>
<dbReference type="PROSITE" id="PS50172">
    <property type="entry name" value="BRCT"/>
    <property type="match status" value="1"/>
</dbReference>
<dbReference type="InterPro" id="IPR039189">
    <property type="entry name" value="Fcp1"/>
</dbReference>
<comment type="catalytic activity">
    <reaction evidence="12 15">
        <text>O-phospho-L-seryl-[protein] + H2O = L-seryl-[protein] + phosphate</text>
        <dbReference type="Rhea" id="RHEA:20629"/>
        <dbReference type="Rhea" id="RHEA-COMP:9863"/>
        <dbReference type="Rhea" id="RHEA-COMP:11604"/>
        <dbReference type="ChEBI" id="CHEBI:15377"/>
        <dbReference type="ChEBI" id="CHEBI:29999"/>
        <dbReference type="ChEBI" id="CHEBI:43474"/>
        <dbReference type="ChEBI" id="CHEBI:83421"/>
        <dbReference type="EC" id="3.1.3.16"/>
    </reaction>
</comment>
<gene>
    <name evidence="19" type="primary">LOC107791237</name>
</gene>
<dbReference type="SMART" id="SM00577">
    <property type="entry name" value="CPDc"/>
    <property type="match status" value="1"/>
</dbReference>
<evidence type="ECO:0000259" key="17">
    <source>
        <dbReference type="PROSITE" id="PS50172"/>
    </source>
</evidence>
<comment type="cofactor">
    <cofactor evidence="3">
        <name>Mg(2+)</name>
        <dbReference type="ChEBI" id="CHEBI:18420"/>
    </cofactor>
</comment>
<dbReference type="GO" id="GO:0008420">
    <property type="term" value="F:RNA polymerase II CTD heptapeptide repeat phosphatase activity"/>
    <property type="evidence" value="ECO:0000318"/>
    <property type="project" value="GO_Central"/>
</dbReference>
<dbReference type="SMART" id="SM00292">
    <property type="entry name" value="BRCT"/>
    <property type="match status" value="1"/>
</dbReference>
<dbReference type="InterPro" id="IPR001357">
    <property type="entry name" value="BRCT_dom"/>
</dbReference>
<dbReference type="EC" id="3.1.3.16" evidence="15"/>
<evidence type="ECO:0000256" key="1">
    <source>
        <dbReference type="ARBA" id="ARBA00001936"/>
    </source>
</evidence>
<feature type="compositionally biased region" description="Low complexity" evidence="16">
    <location>
        <begin position="11"/>
        <end position="30"/>
    </location>
</feature>
<dbReference type="AlphaFoldDB" id="A0A1S3ZWE3"/>
<evidence type="ECO:0000256" key="12">
    <source>
        <dbReference type="ARBA" id="ARBA00047761"/>
    </source>
</evidence>
<evidence type="ECO:0000256" key="15">
    <source>
        <dbReference type="RuleBase" id="RU366066"/>
    </source>
</evidence>
<dbReference type="FunFam" id="3.40.50.1000:FF:000125">
    <property type="entry name" value="RNA polymerase II C-terminal domain phosphatase-like 4"/>
    <property type="match status" value="1"/>
</dbReference>
<evidence type="ECO:0000256" key="9">
    <source>
        <dbReference type="ARBA" id="ARBA00023015"/>
    </source>
</evidence>
<dbReference type="GO" id="GO:0005634">
    <property type="term" value="C:nucleus"/>
    <property type="evidence" value="ECO:0007669"/>
    <property type="project" value="UniProtKB-SubCell"/>
</dbReference>
<evidence type="ECO:0000256" key="14">
    <source>
        <dbReference type="ARBA" id="ARBA00063107"/>
    </source>
</evidence>
<keyword evidence="9" id="KW-0805">Transcription regulation</keyword>
<comment type="cofactor">
    <cofactor evidence="2">
        <name>Co(2+)</name>
        <dbReference type="ChEBI" id="CHEBI:48828"/>
    </cofactor>
</comment>
<evidence type="ECO:0000313" key="19">
    <source>
        <dbReference type="RefSeq" id="XP_016468745.1"/>
    </source>
</evidence>
<dbReference type="InterPro" id="IPR004274">
    <property type="entry name" value="FCP1_dom"/>
</dbReference>
<evidence type="ECO:0000256" key="2">
    <source>
        <dbReference type="ARBA" id="ARBA00001941"/>
    </source>
</evidence>
<dbReference type="SMR" id="A0A1S3ZWE3"/>
<dbReference type="NCBIfam" id="TIGR02250">
    <property type="entry name" value="FCP1_euk"/>
    <property type="match status" value="1"/>
</dbReference>
<dbReference type="Gene3D" id="3.40.50.10190">
    <property type="entry name" value="BRCT domain"/>
    <property type="match status" value="1"/>
</dbReference>